<proteinExistence type="predicted"/>
<keyword evidence="1" id="KW-0472">Membrane</keyword>
<organism evidence="2 3">
    <name type="scientific">Nonomuraea typhae</name>
    <dbReference type="NCBI Taxonomy" id="2603600"/>
    <lineage>
        <taxon>Bacteria</taxon>
        <taxon>Bacillati</taxon>
        <taxon>Actinomycetota</taxon>
        <taxon>Actinomycetes</taxon>
        <taxon>Streptosporangiales</taxon>
        <taxon>Streptosporangiaceae</taxon>
        <taxon>Nonomuraea</taxon>
    </lineage>
</organism>
<comment type="caution">
    <text evidence="2">The sequence shown here is derived from an EMBL/GenBank/DDBJ whole genome shotgun (WGS) entry which is preliminary data.</text>
</comment>
<sequence>MFDLDPVKSILALALIGLIVVGARAWRRRGNRVRTFIPIPLFTPVEIQAKAHDLIEAGQFDEAVKLLKKEAEVSGPDALHMARTLRRGELMPDFPGRWPEDPTGPVTEFLAEGQRKAAIFLIRDQKQLSPAEAETFVDSLTRGNAE</sequence>
<evidence type="ECO:0000313" key="2">
    <source>
        <dbReference type="EMBL" id="MFI6505929.1"/>
    </source>
</evidence>
<keyword evidence="1" id="KW-0812">Transmembrane</keyword>
<protein>
    <recommendedName>
        <fullName evidence="4">Tetratricopeptide repeat protein</fullName>
    </recommendedName>
</protein>
<evidence type="ECO:0000313" key="3">
    <source>
        <dbReference type="Proteomes" id="UP001612741"/>
    </source>
</evidence>
<dbReference type="RefSeq" id="WP_397092384.1">
    <property type="nucleotide sequence ID" value="NZ_JBITGY010000028.1"/>
</dbReference>
<keyword evidence="1" id="KW-1133">Transmembrane helix</keyword>
<dbReference type="EMBL" id="JBITGY010000028">
    <property type="protein sequence ID" value="MFI6505929.1"/>
    <property type="molecule type" value="Genomic_DNA"/>
</dbReference>
<gene>
    <name evidence="2" type="ORF">ACIBG2_51755</name>
</gene>
<evidence type="ECO:0000256" key="1">
    <source>
        <dbReference type="SAM" id="Phobius"/>
    </source>
</evidence>
<dbReference type="Proteomes" id="UP001612741">
    <property type="component" value="Unassembled WGS sequence"/>
</dbReference>
<accession>A0ABW7ZCQ6</accession>
<evidence type="ECO:0008006" key="4">
    <source>
        <dbReference type="Google" id="ProtNLM"/>
    </source>
</evidence>
<name>A0ABW7ZCQ6_9ACTN</name>
<feature type="transmembrane region" description="Helical" evidence="1">
    <location>
        <begin position="6"/>
        <end position="26"/>
    </location>
</feature>
<keyword evidence="3" id="KW-1185">Reference proteome</keyword>
<reference evidence="2 3" key="1">
    <citation type="submission" date="2024-10" db="EMBL/GenBank/DDBJ databases">
        <title>The Natural Products Discovery Center: Release of the First 8490 Sequenced Strains for Exploring Actinobacteria Biosynthetic Diversity.</title>
        <authorList>
            <person name="Kalkreuter E."/>
            <person name="Kautsar S.A."/>
            <person name="Yang D."/>
            <person name="Bader C.D."/>
            <person name="Teijaro C.N."/>
            <person name="Fluegel L."/>
            <person name="Davis C.M."/>
            <person name="Simpson J.R."/>
            <person name="Lauterbach L."/>
            <person name="Steele A.D."/>
            <person name="Gui C."/>
            <person name="Meng S."/>
            <person name="Li G."/>
            <person name="Viehrig K."/>
            <person name="Ye F."/>
            <person name="Su P."/>
            <person name="Kiefer A.F."/>
            <person name="Nichols A."/>
            <person name="Cepeda A.J."/>
            <person name="Yan W."/>
            <person name="Fan B."/>
            <person name="Jiang Y."/>
            <person name="Adhikari A."/>
            <person name="Zheng C.-J."/>
            <person name="Schuster L."/>
            <person name="Cowan T.M."/>
            <person name="Smanski M.J."/>
            <person name="Chevrette M.G."/>
            <person name="De Carvalho L.P.S."/>
            <person name="Shen B."/>
        </authorList>
    </citation>
    <scope>NUCLEOTIDE SEQUENCE [LARGE SCALE GENOMIC DNA]</scope>
    <source>
        <strain evidence="2 3">NPDC050545</strain>
    </source>
</reference>